<name>A0A1T4NA60_9FIRM</name>
<dbReference type="SUPFAM" id="SSF74650">
    <property type="entry name" value="Galactose mutarotase-like"/>
    <property type="match status" value="1"/>
</dbReference>
<dbReference type="CDD" id="cd09024">
    <property type="entry name" value="Aldose_epim_lacX"/>
    <property type="match status" value="1"/>
</dbReference>
<dbReference type="InterPro" id="IPR008183">
    <property type="entry name" value="Aldose_1/G6P_1-epimerase"/>
</dbReference>
<dbReference type="InterPro" id="IPR014718">
    <property type="entry name" value="GH-type_carb-bd"/>
</dbReference>
<dbReference type="AlphaFoldDB" id="A0A1T4NA60"/>
<dbReference type="OrthoDB" id="9795355at2"/>
<reference evidence="1 2" key="1">
    <citation type="submission" date="2017-02" db="EMBL/GenBank/DDBJ databases">
        <authorList>
            <person name="Peterson S.W."/>
        </authorList>
    </citation>
    <scope>NUCLEOTIDE SEQUENCE [LARGE SCALE GENOMIC DNA]</scope>
    <source>
        <strain evidence="1 2">ATCC 51222</strain>
    </source>
</reference>
<keyword evidence="2" id="KW-1185">Reference proteome</keyword>
<dbReference type="InterPro" id="IPR011013">
    <property type="entry name" value="Gal_mutarotase_sf_dom"/>
</dbReference>
<dbReference type="GO" id="GO:0005975">
    <property type="term" value="P:carbohydrate metabolic process"/>
    <property type="evidence" value="ECO:0007669"/>
    <property type="project" value="InterPro"/>
</dbReference>
<dbReference type="Gene3D" id="2.70.98.10">
    <property type="match status" value="1"/>
</dbReference>
<dbReference type="InterPro" id="IPR037481">
    <property type="entry name" value="LacX"/>
</dbReference>
<dbReference type="STRING" id="290054.SAMN02745114_01535"/>
<dbReference type="Pfam" id="PF01263">
    <property type="entry name" value="Aldose_epim"/>
    <property type="match status" value="1"/>
</dbReference>
<organism evidence="1 2">
    <name type="scientific">Eubacterium coprostanoligenes</name>
    <dbReference type="NCBI Taxonomy" id="290054"/>
    <lineage>
        <taxon>Bacteria</taxon>
        <taxon>Bacillati</taxon>
        <taxon>Bacillota</taxon>
        <taxon>Clostridia</taxon>
        <taxon>Eubacteriales</taxon>
        <taxon>Eubacteriaceae</taxon>
        <taxon>Eubacterium</taxon>
    </lineage>
</organism>
<dbReference type="Proteomes" id="UP000190657">
    <property type="component" value="Unassembled WGS sequence"/>
</dbReference>
<sequence>MKYKITSNEAEVCILQEGAMLTSLLKNSTEYLWQGDEEHWSGQAPICFPIVGMLPNNKGTAFGEKCVMKRHGVARINPFELKEQSKNSIAFIQKSSEETRMAFPFDYELEVKYTLVGSTVSVEYLVKNTGKKKMPFVIGGHPAFNCPLDENEKFEDYKVAFDKALDGGYLRPDHHSGLINIENRFDDFYGESEIAMRHNLFEEKDAMIFDSIAPKSATLIGPRGKGIKIEYQDMANLLIWSACGNADFVALEPWTGISNCSDETNEIEKKRGMTILEPNEQAGFKYKITMI</sequence>
<gene>
    <name evidence="1" type="ORF">SAMN02745114_01535</name>
</gene>
<evidence type="ECO:0000313" key="2">
    <source>
        <dbReference type="Proteomes" id="UP000190657"/>
    </source>
</evidence>
<dbReference type="PANTHER" id="PTHR11122">
    <property type="entry name" value="APOSPORY-ASSOCIATED PROTEIN C-RELATED"/>
    <property type="match status" value="1"/>
</dbReference>
<evidence type="ECO:0000313" key="1">
    <source>
        <dbReference type="EMBL" id="SJZ76180.1"/>
    </source>
</evidence>
<proteinExistence type="predicted"/>
<dbReference type="GO" id="GO:0016853">
    <property type="term" value="F:isomerase activity"/>
    <property type="evidence" value="ECO:0007669"/>
    <property type="project" value="InterPro"/>
</dbReference>
<dbReference type="EMBL" id="FUWW01000020">
    <property type="protein sequence ID" value="SJZ76180.1"/>
    <property type="molecule type" value="Genomic_DNA"/>
</dbReference>
<dbReference type="PANTHER" id="PTHR11122:SF13">
    <property type="entry name" value="GLUCOSE-6-PHOSPHATE 1-EPIMERASE"/>
    <property type="match status" value="1"/>
</dbReference>
<accession>A0A1T4NA60</accession>
<dbReference type="GO" id="GO:0030246">
    <property type="term" value="F:carbohydrate binding"/>
    <property type="evidence" value="ECO:0007669"/>
    <property type="project" value="InterPro"/>
</dbReference>
<protein>
    <submittedName>
        <fullName evidence="1">Galactose mutarotase</fullName>
    </submittedName>
</protein>
<dbReference type="RefSeq" id="WP_078768978.1">
    <property type="nucleotide sequence ID" value="NZ_FUWW01000020.1"/>
</dbReference>